<comment type="caution">
    <text evidence="2">The sequence shown here is derived from an EMBL/GenBank/DDBJ whole genome shotgun (WGS) entry which is preliminary data.</text>
</comment>
<dbReference type="RefSeq" id="WP_316661566.1">
    <property type="nucleotide sequence ID" value="NZ_JAWHTF010000002.1"/>
</dbReference>
<accession>A0ABU3U5H2</accession>
<reference evidence="2 3" key="1">
    <citation type="submission" date="2023-10" db="EMBL/GenBank/DDBJ databases">
        <title>Marimonas sp. nov. isolated from tidal mud flat.</title>
        <authorList>
            <person name="Jaincy N.J."/>
            <person name="Srinivasan S."/>
            <person name="Lee S.-S."/>
        </authorList>
    </citation>
    <scope>NUCLEOTIDE SEQUENCE [LARGE SCALE GENOMIC DNA]</scope>
    <source>
        <strain evidence="2 3">MJ-SS3</strain>
    </source>
</reference>
<keyword evidence="3" id="KW-1185">Reference proteome</keyword>
<evidence type="ECO:0000313" key="3">
    <source>
        <dbReference type="Proteomes" id="UP001268651"/>
    </source>
</evidence>
<sequence>MKRFILFALALFFYLPINSQSEIYEFRVYDMELFRSADILHDYLQKALIPALNRQGVVNVGVFEESGEALPPKIYVLISYKTMQAHQEVFDALALDDQFKKDSEFYNTIEPKEIPYNRYESIFIRSVSGFPNLVKPADDLDFFELRIYESYNEDALRRKVKMFNDSEFDIFKDVGLNTVFFGANISGHQMPCLTYLLAFKNKEEHSQIWSKFGAHPEWQRIIKLKEYDNAMNDITRVFLKPLPYSQL</sequence>
<evidence type="ECO:0000259" key="1">
    <source>
        <dbReference type="Pfam" id="PF07978"/>
    </source>
</evidence>
<dbReference type="Pfam" id="PF07978">
    <property type="entry name" value="NIPSNAP"/>
    <property type="match status" value="1"/>
</dbReference>
<dbReference type="Proteomes" id="UP001268651">
    <property type="component" value="Unassembled WGS sequence"/>
</dbReference>
<dbReference type="Gene3D" id="3.30.70.100">
    <property type="match status" value="2"/>
</dbReference>
<protein>
    <submittedName>
        <fullName evidence="2">NIPSNAP family protein</fullName>
    </submittedName>
</protein>
<organism evidence="2 3">
    <name type="scientific">Gilvirhabdus luticola</name>
    <dbReference type="NCBI Taxonomy" id="3079858"/>
    <lineage>
        <taxon>Bacteria</taxon>
        <taxon>Pseudomonadati</taxon>
        <taxon>Bacteroidota</taxon>
        <taxon>Flavobacteriia</taxon>
        <taxon>Flavobacteriales</taxon>
        <taxon>Flavobacteriaceae</taxon>
        <taxon>Gilvirhabdus</taxon>
    </lineage>
</organism>
<dbReference type="InterPro" id="IPR012577">
    <property type="entry name" value="NIPSNAP"/>
</dbReference>
<dbReference type="InterPro" id="IPR011008">
    <property type="entry name" value="Dimeric_a/b-barrel"/>
</dbReference>
<proteinExistence type="predicted"/>
<gene>
    <name evidence="2" type="ORF">RXV94_05810</name>
</gene>
<evidence type="ECO:0000313" key="2">
    <source>
        <dbReference type="EMBL" id="MDU8885667.1"/>
    </source>
</evidence>
<dbReference type="EMBL" id="JAWHTF010000002">
    <property type="protein sequence ID" value="MDU8885667.1"/>
    <property type="molecule type" value="Genomic_DNA"/>
</dbReference>
<name>A0ABU3U5H2_9FLAO</name>
<dbReference type="SUPFAM" id="SSF54909">
    <property type="entry name" value="Dimeric alpha+beta barrel"/>
    <property type="match status" value="2"/>
</dbReference>
<feature type="domain" description="NIPSNAP" evidence="1">
    <location>
        <begin position="143"/>
        <end position="246"/>
    </location>
</feature>